<protein>
    <submittedName>
        <fullName evidence="3">Uncharacterized protein</fullName>
    </submittedName>
</protein>
<feature type="region of interest" description="Disordered" evidence="1">
    <location>
        <begin position="170"/>
        <end position="231"/>
    </location>
</feature>
<evidence type="ECO:0000256" key="1">
    <source>
        <dbReference type="SAM" id="MobiDB-lite"/>
    </source>
</evidence>
<feature type="transmembrane region" description="Helical" evidence="2">
    <location>
        <begin position="147"/>
        <end position="166"/>
    </location>
</feature>
<sequence length="349" mass="36701">MDGLGDAEKEFWTRFDAAVAAWSADLPDGTAVAGVISRHAAELFDQDVSDRTISGWIDSRRLPRHPEQMMVMMRVIGADRAQDWPRLLDRARAAQTARLRATPTRDTTPAGKNSDADAVDGDGASGPPASLASTSTSTGRAGRRRRLIGAGLAVALTAVTIAVFAISGQSPSRTATDTARPTASRNGGTASEPTRSSVEQEDNAKQGVPCRPGGAPVGSTPAGTAVPVPRTAGGRPVAYAPGGAGHAELFASERRIVLSDDLSDGCSTILAAQADGSQVGPWANSRSRTGTHRDGTTVPPKTVDLPWLAGTRRLEFRVCLGEVEDRRIQYQDRDCGPWTVVDQPTTPQS</sequence>
<evidence type="ECO:0000313" key="3">
    <source>
        <dbReference type="EMBL" id="ANZ42023.1"/>
    </source>
</evidence>
<dbReference type="Proteomes" id="UP000093053">
    <property type="component" value="Chromosome"/>
</dbReference>
<gene>
    <name evidence="3" type="ORF">BBK82_44945</name>
</gene>
<feature type="region of interest" description="Disordered" evidence="1">
    <location>
        <begin position="278"/>
        <end position="298"/>
    </location>
</feature>
<proteinExistence type="predicted"/>
<keyword evidence="2" id="KW-1133">Transmembrane helix</keyword>
<dbReference type="OrthoDB" id="812569at2"/>
<feature type="compositionally biased region" description="Low complexity" evidence="1">
    <location>
        <begin position="121"/>
        <end position="140"/>
    </location>
</feature>
<feature type="region of interest" description="Disordered" evidence="1">
    <location>
        <begin position="96"/>
        <end position="142"/>
    </location>
</feature>
<dbReference type="RefSeq" id="WP_065920357.1">
    <property type="nucleotide sequence ID" value="NZ_CP016793.1"/>
</dbReference>
<feature type="compositionally biased region" description="Low complexity" evidence="1">
    <location>
        <begin position="96"/>
        <end position="105"/>
    </location>
</feature>
<dbReference type="KEGG" id="led:BBK82_44945"/>
<keyword evidence="2" id="KW-0812">Transmembrane</keyword>
<name>A0A1B2HWE1_9PSEU</name>
<evidence type="ECO:0000256" key="2">
    <source>
        <dbReference type="SAM" id="Phobius"/>
    </source>
</evidence>
<feature type="compositionally biased region" description="Polar residues" evidence="1">
    <location>
        <begin position="170"/>
        <end position="197"/>
    </location>
</feature>
<evidence type="ECO:0000313" key="4">
    <source>
        <dbReference type="Proteomes" id="UP000093053"/>
    </source>
</evidence>
<keyword evidence="4" id="KW-1185">Reference proteome</keyword>
<dbReference type="AlphaFoldDB" id="A0A1B2HWE1"/>
<accession>A0A1B2HWE1</accession>
<reference evidence="3 4" key="1">
    <citation type="submission" date="2016-07" db="EMBL/GenBank/DDBJ databases">
        <title>Complete genome sequence of the Lentzea guizhouensis DHS C013.</title>
        <authorList>
            <person name="Cao C."/>
        </authorList>
    </citation>
    <scope>NUCLEOTIDE SEQUENCE [LARGE SCALE GENOMIC DNA]</scope>
    <source>
        <strain evidence="3 4">DHS C013</strain>
    </source>
</reference>
<keyword evidence="2" id="KW-0472">Membrane</keyword>
<organism evidence="3 4">
    <name type="scientific">Lentzea guizhouensis</name>
    <dbReference type="NCBI Taxonomy" id="1586287"/>
    <lineage>
        <taxon>Bacteria</taxon>
        <taxon>Bacillati</taxon>
        <taxon>Actinomycetota</taxon>
        <taxon>Actinomycetes</taxon>
        <taxon>Pseudonocardiales</taxon>
        <taxon>Pseudonocardiaceae</taxon>
        <taxon>Lentzea</taxon>
    </lineage>
</organism>
<dbReference type="EMBL" id="CP016793">
    <property type="protein sequence ID" value="ANZ42023.1"/>
    <property type="molecule type" value="Genomic_DNA"/>
</dbReference>